<evidence type="ECO:0000313" key="3">
    <source>
        <dbReference type="EMBL" id="PKS07412.1"/>
    </source>
</evidence>
<reference evidence="3 4" key="1">
    <citation type="journal article" date="2017" name="G3 (Bethesda)">
        <title>First Draft Genome Sequence of the Pathogenic Fungus Lomentospora prolificans (Formerly Scedosporium prolificans).</title>
        <authorList>
            <person name="Luo R."/>
            <person name="Zimin A."/>
            <person name="Workman R."/>
            <person name="Fan Y."/>
            <person name="Pertea G."/>
            <person name="Grossman N."/>
            <person name="Wear M.P."/>
            <person name="Jia B."/>
            <person name="Miller H."/>
            <person name="Casadevall A."/>
            <person name="Timp W."/>
            <person name="Zhang S.X."/>
            <person name="Salzberg S.L."/>
        </authorList>
    </citation>
    <scope>NUCLEOTIDE SEQUENCE [LARGE SCALE GENOMIC DNA]</scope>
    <source>
        <strain evidence="3 4">JHH-5317</strain>
    </source>
</reference>
<dbReference type="SUPFAM" id="SSF53300">
    <property type="entry name" value="vWA-like"/>
    <property type="match status" value="1"/>
</dbReference>
<dbReference type="CDD" id="cd00198">
    <property type="entry name" value="vWFA"/>
    <property type="match status" value="1"/>
</dbReference>
<dbReference type="InParanoid" id="A0A2N3N4T8"/>
<dbReference type="PROSITE" id="PS50234">
    <property type="entry name" value="VWFA"/>
    <property type="match status" value="1"/>
</dbReference>
<evidence type="ECO:0000259" key="2">
    <source>
        <dbReference type="PROSITE" id="PS50234"/>
    </source>
</evidence>
<dbReference type="PANTHER" id="PTHR10579">
    <property type="entry name" value="CALCIUM-ACTIVATED CHLORIDE CHANNEL REGULATOR"/>
    <property type="match status" value="1"/>
</dbReference>
<dbReference type="SMART" id="SM00327">
    <property type="entry name" value="VWA"/>
    <property type="match status" value="1"/>
</dbReference>
<organism evidence="3 4">
    <name type="scientific">Lomentospora prolificans</name>
    <dbReference type="NCBI Taxonomy" id="41688"/>
    <lineage>
        <taxon>Eukaryota</taxon>
        <taxon>Fungi</taxon>
        <taxon>Dikarya</taxon>
        <taxon>Ascomycota</taxon>
        <taxon>Pezizomycotina</taxon>
        <taxon>Sordariomycetes</taxon>
        <taxon>Hypocreomycetidae</taxon>
        <taxon>Microascales</taxon>
        <taxon>Microascaceae</taxon>
        <taxon>Lomentospora</taxon>
    </lineage>
</organism>
<dbReference type="Gene3D" id="3.40.50.410">
    <property type="entry name" value="von Willebrand factor, type A domain"/>
    <property type="match status" value="1"/>
</dbReference>
<dbReference type="Proteomes" id="UP000233524">
    <property type="component" value="Unassembled WGS sequence"/>
</dbReference>
<sequence>MTCPASSLFRLLLSLLLAGLVVADPDHEIDTANWLRIPVSDIDGFNPTPWRCSGAAPNVQTILEFHRNWHCTNPDRSSFNWGRRFFGFHKQFLQGYNRYLASIGEPNIQTWVAAKDAPVPPAHGSRQKNAICTACLDLADDFKVPAVGGRLDTYQTVSKIAEDIVRWHNLNHGFIGSSGGCSDGCSVESTAARCGDMACPHISPRDPIFYRYHHLFDDIQDAWRTLKPTDIAIVLDRSGSMSSNTPRGGTKLEAAKTAAALFADLLEDGSNHQLGMVSFSSRASSPPDMPLTSVANAPAALQQALSGLTASGTTSIGDGLIKAQELIGAGPEERKAILLLTDGMENSAPMIANAIPTLGDTHVCSVGFGLAGELDGAKLQSLTEQQGGIHISTPDDLELRKFFVFCFANIFDTFVGEDPLATLGWNETISSPTIHHSLSDEKLVFILSWRNTTSGSNLRLSITSPSGSVVDLQSPGVESKVGQSWHIVRFNLPLLGERDGNWTARAVRPIHNFVNGFTSRSFEDPEEGVALVKNEIAALCHGGCNRTLYFEDSYDGGQLFADRESMYGGAIYSQPLLSGEIIRANNASEFAQILKGGQHFDLLVYSSQYTKDEQPYDGELANSLCRRRFRSIISDNRRVRGAEGILKCAGTARGQGTEFKLITPGPSKLLDGTTYLTRPDGAIEGSYEVRALDASTTPVQATFEGGQGAVIAVGDGGEDEEYFITVLTRSMGKVKPYQYHNNTYTTEPLHPTFHIPATHWPSCGYSRVNATVSVTRPLASLSGLLYAAAQSSKGTNPTYADDLDPRAIAASTLNASSIPTETQSFILFDDGTHGDTTANDHYWEIDLPAGFTEFDGEYQLHAYFTLCQISSCGRETCVKREAQQTITVHPRLHTECKYHVDKSSIQGYTDTKTVTFYPIDVNGCPLGPGYTDHLVVSGCTGVQVIGVGEDGYGGYQANVSYVPGNGQQYVTIAQYGRPSNLIKVYLS</sequence>
<evidence type="ECO:0000256" key="1">
    <source>
        <dbReference type="SAM" id="SignalP"/>
    </source>
</evidence>
<dbReference type="STRING" id="41688.A0A2N3N4T8"/>
<dbReference type="VEuPathDB" id="FungiDB:jhhlp_006015"/>
<comment type="caution">
    <text evidence="3">The sequence shown here is derived from an EMBL/GenBank/DDBJ whole genome shotgun (WGS) entry which is preliminary data.</text>
</comment>
<name>A0A2N3N4T8_9PEZI</name>
<feature type="signal peptide" evidence="1">
    <location>
        <begin position="1"/>
        <end position="23"/>
    </location>
</feature>
<dbReference type="InterPro" id="IPR002035">
    <property type="entry name" value="VWF_A"/>
</dbReference>
<proteinExistence type="predicted"/>
<protein>
    <recommendedName>
        <fullName evidence="2">VWFA domain-containing protein</fullName>
    </recommendedName>
</protein>
<gene>
    <name evidence="3" type="ORF">jhhlp_006015</name>
</gene>
<dbReference type="EMBL" id="NLAX01000701">
    <property type="protein sequence ID" value="PKS07412.1"/>
    <property type="molecule type" value="Genomic_DNA"/>
</dbReference>
<evidence type="ECO:0000313" key="4">
    <source>
        <dbReference type="Proteomes" id="UP000233524"/>
    </source>
</evidence>
<dbReference type="Pfam" id="PF00264">
    <property type="entry name" value="Tyrosinase"/>
    <property type="match status" value="1"/>
</dbReference>
<dbReference type="OrthoDB" id="687730at2759"/>
<dbReference type="AlphaFoldDB" id="A0A2N3N4T8"/>
<keyword evidence="4" id="KW-1185">Reference proteome</keyword>
<accession>A0A2N3N4T8</accession>
<dbReference type="GO" id="GO:0016491">
    <property type="term" value="F:oxidoreductase activity"/>
    <property type="evidence" value="ECO:0007669"/>
    <property type="project" value="InterPro"/>
</dbReference>
<dbReference type="SUPFAM" id="SSF48056">
    <property type="entry name" value="Di-copper centre-containing domain"/>
    <property type="match status" value="1"/>
</dbReference>
<feature type="domain" description="VWFA" evidence="2">
    <location>
        <begin position="230"/>
        <end position="414"/>
    </location>
</feature>
<dbReference type="InterPro" id="IPR008922">
    <property type="entry name" value="Di-copper_centre_dom_sf"/>
</dbReference>
<dbReference type="Pfam" id="PF00092">
    <property type="entry name" value="VWA"/>
    <property type="match status" value="1"/>
</dbReference>
<keyword evidence="1" id="KW-0732">Signal</keyword>
<feature type="chain" id="PRO_5014704032" description="VWFA domain-containing protein" evidence="1">
    <location>
        <begin position="24"/>
        <end position="987"/>
    </location>
</feature>
<dbReference type="PANTHER" id="PTHR10579:SF43">
    <property type="entry name" value="ZINC FINGER (C3HC4-TYPE RING FINGER) FAMILY PROTEIN"/>
    <property type="match status" value="1"/>
</dbReference>
<dbReference type="InterPro" id="IPR002227">
    <property type="entry name" value="Tyrosinase_Cu-bd"/>
</dbReference>
<dbReference type="InterPro" id="IPR051266">
    <property type="entry name" value="CLCR"/>
</dbReference>
<dbReference type="InterPro" id="IPR036465">
    <property type="entry name" value="vWFA_dom_sf"/>
</dbReference>
<dbReference type="PROSITE" id="PS00498">
    <property type="entry name" value="TYROSINASE_2"/>
    <property type="match status" value="1"/>
</dbReference>